<dbReference type="OrthoDB" id="4179406at2759"/>
<accession>A0A6A5TS49</accession>
<gene>
    <name evidence="3" type="ORF">CC80DRAFT_493695</name>
</gene>
<keyword evidence="4" id="KW-1185">Reference proteome</keyword>
<feature type="compositionally biased region" description="Polar residues" evidence="1">
    <location>
        <begin position="112"/>
        <end position="122"/>
    </location>
</feature>
<proteinExistence type="predicted"/>
<evidence type="ECO:0000256" key="2">
    <source>
        <dbReference type="SAM" id="Phobius"/>
    </source>
</evidence>
<feature type="compositionally biased region" description="Polar residues" evidence="1">
    <location>
        <begin position="136"/>
        <end position="160"/>
    </location>
</feature>
<evidence type="ECO:0000313" key="3">
    <source>
        <dbReference type="EMBL" id="KAF1954549.1"/>
    </source>
</evidence>
<feature type="region of interest" description="Disordered" evidence="1">
    <location>
        <begin position="574"/>
        <end position="602"/>
    </location>
</feature>
<evidence type="ECO:0000313" key="4">
    <source>
        <dbReference type="Proteomes" id="UP000800035"/>
    </source>
</evidence>
<protein>
    <submittedName>
        <fullName evidence="3">Uncharacterized protein</fullName>
    </submittedName>
</protein>
<feature type="compositionally biased region" description="Basic and acidic residues" evidence="1">
    <location>
        <begin position="576"/>
        <end position="585"/>
    </location>
</feature>
<feature type="transmembrane region" description="Helical" evidence="2">
    <location>
        <begin position="210"/>
        <end position="231"/>
    </location>
</feature>
<dbReference type="AlphaFoldDB" id="A0A6A5TS49"/>
<organism evidence="3 4">
    <name type="scientific">Byssothecium circinans</name>
    <dbReference type="NCBI Taxonomy" id="147558"/>
    <lineage>
        <taxon>Eukaryota</taxon>
        <taxon>Fungi</taxon>
        <taxon>Dikarya</taxon>
        <taxon>Ascomycota</taxon>
        <taxon>Pezizomycotina</taxon>
        <taxon>Dothideomycetes</taxon>
        <taxon>Pleosporomycetidae</taxon>
        <taxon>Pleosporales</taxon>
        <taxon>Massarineae</taxon>
        <taxon>Massarinaceae</taxon>
        <taxon>Byssothecium</taxon>
    </lineage>
</organism>
<keyword evidence="2" id="KW-0812">Transmembrane</keyword>
<feature type="compositionally biased region" description="Polar residues" evidence="1">
    <location>
        <begin position="21"/>
        <end position="37"/>
    </location>
</feature>
<dbReference type="EMBL" id="ML976998">
    <property type="protein sequence ID" value="KAF1954549.1"/>
    <property type="molecule type" value="Genomic_DNA"/>
</dbReference>
<evidence type="ECO:0000256" key="1">
    <source>
        <dbReference type="SAM" id="MobiDB-lite"/>
    </source>
</evidence>
<dbReference type="Proteomes" id="UP000800035">
    <property type="component" value="Unassembled WGS sequence"/>
</dbReference>
<keyword evidence="2" id="KW-1133">Transmembrane helix</keyword>
<reference evidence="3" key="1">
    <citation type="journal article" date="2020" name="Stud. Mycol.">
        <title>101 Dothideomycetes genomes: a test case for predicting lifestyles and emergence of pathogens.</title>
        <authorList>
            <person name="Haridas S."/>
            <person name="Albert R."/>
            <person name="Binder M."/>
            <person name="Bloem J."/>
            <person name="Labutti K."/>
            <person name="Salamov A."/>
            <person name="Andreopoulos B."/>
            <person name="Baker S."/>
            <person name="Barry K."/>
            <person name="Bills G."/>
            <person name="Bluhm B."/>
            <person name="Cannon C."/>
            <person name="Castanera R."/>
            <person name="Culley D."/>
            <person name="Daum C."/>
            <person name="Ezra D."/>
            <person name="Gonzalez J."/>
            <person name="Henrissat B."/>
            <person name="Kuo A."/>
            <person name="Liang C."/>
            <person name="Lipzen A."/>
            <person name="Lutzoni F."/>
            <person name="Magnuson J."/>
            <person name="Mondo S."/>
            <person name="Nolan M."/>
            <person name="Ohm R."/>
            <person name="Pangilinan J."/>
            <person name="Park H.-J."/>
            <person name="Ramirez L."/>
            <person name="Alfaro M."/>
            <person name="Sun H."/>
            <person name="Tritt A."/>
            <person name="Yoshinaga Y."/>
            <person name="Zwiers L.-H."/>
            <person name="Turgeon B."/>
            <person name="Goodwin S."/>
            <person name="Spatafora J."/>
            <person name="Crous P."/>
            <person name="Grigoriev I."/>
        </authorList>
    </citation>
    <scope>NUCLEOTIDE SEQUENCE</scope>
    <source>
        <strain evidence="3">CBS 675.92</strain>
    </source>
</reference>
<feature type="compositionally biased region" description="Polar residues" evidence="1">
    <location>
        <begin position="61"/>
        <end position="96"/>
    </location>
</feature>
<keyword evidence="2" id="KW-0472">Membrane</keyword>
<name>A0A6A5TS49_9PLEO</name>
<feature type="region of interest" description="Disordered" evidence="1">
    <location>
        <begin position="1"/>
        <end position="173"/>
    </location>
</feature>
<feature type="compositionally biased region" description="Basic residues" evidence="1">
    <location>
        <begin position="1"/>
        <end position="10"/>
    </location>
</feature>
<sequence>MSRTRSRKLRGSLGDSWGDENYSSDGGASVHSASSFADGSESEYAQNEDHMATPLPPRITRASSQTPQDNFTTATRPKTSRTVSRPSKTPQNTRIHQPTPPSVEPSFIMPSMSGNTDFNNGSPLRKSQLRTRKPRQSTPRSQSANTETSPHIKNKSTATMQPRHRPTQQEEEDPKLGHYLDLLWRHALWPITRYVLGVFRYAMHHFGTPILGVALTVFLLAAGVHIISNFLQGTVTRTLAPLCMIPGTSYLVPFCANRSPRLPHPEPDFDTLVNVQSAFEDVVQASKEADNLSMHIRVGTNSVSDIRSLVRHSQLPSRHSLDNELENFMQIGKEASDALINYNVKIGSTLSKVIITNDWTLRDLEGLAEQEATTGTISRALSYINPVSVFIAPPKTIDELIFDRYLTHLSQIKPEILDLIDVAVALKNLLRTLEAQLDIIGDMAIHDNVKISRSHDELLSSLWTFLGGNRANRKSNERSLKLLAQVIQYKNLALDHVTATLVKLQEIAAGLEDLSANVATPELLGYRGHTPLRQHIDVISGSLEGFKDLRGERLGRDRESVRRAMERLVGMGVGEGEDRARRELPDSVGKGDMPTVVAREKK</sequence>